<dbReference type="InterPro" id="IPR012341">
    <property type="entry name" value="6hp_glycosidase-like_sf"/>
</dbReference>
<reference evidence="3" key="1">
    <citation type="journal article" date="2020" name="Stud. Mycol.">
        <title>101 Dothideomycetes genomes: a test case for predicting lifestyles and emergence of pathogens.</title>
        <authorList>
            <person name="Haridas S."/>
            <person name="Albert R."/>
            <person name="Binder M."/>
            <person name="Bloem J."/>
            <person name="Labutti K."/>
            <person name="Salamov A."/>
            <person name="Andreopoulos B."/>
            <person name="Baker S."/>
            <person name="Barry K."/>
            <person name="Bills G."/>
            <person name="Bluhm B."/>
            <person name="Cannon C."/>
            <person name="Castanera R."/>
            <person name="Culley D."/>
            <person name="Daum C."/>
            <person name="Ezra D."/>
            <person name="Gonzalez J."/>
            <person name="Henrissat B."/>
            <person name="Kuo A."/>
            <person name="Liang C."/>
            <person name="Lipzen A."/>
            <person name="Lutzoni F."/>
            <person name="Magnuson J."/>
            <person name="Mondo S."/>
            <person name="Nolan M."/>
            <person name="Ohm R."/>
            <person name="Pangilinan J."/>
            <person name="Park H.-J."/>
            <person name="Ramirez L."/>
            <person name="Alfaro M."/>
            <person name="Sun H."/>
            <person name="Tritt A."/>
            <person name="Yoshinaga Y."/>
            <person name="Zwiers L.-H."/>
            <person name="Turgeon B."/>
            <person name="Goodwin S."/>
            <person name="Spatafora J."/>
            <person name="Crous P."/>
            <person name="Grigoriev I."/>
        </authorList>
    </citation>
    <scope>NUCLEOTIDE SEQUENCE</scope>
    <source>
        <strain evidence="3">CBS 175.79</strain>
    </source>
</reference>
<name>A0A6A5YA97_9PLEO</name>
<dbReference type="SUPFAM" id="SSF48208">
    <property type="entry name" value="Six-hairpin glycosidases"/>
    <property type="match status" value="1"/>
</dbReference>
<keyword evidence="4" id="KW-1185">Reference proteome</keyword>
<evidence type="ECO:0000313" key="3">
    <source>
        <dbReference type="EMBL" id="KAF2021681.1"/>
    </source>
</evidence>
<evidence type="ECO:0000259" key="2">
    <source>
        <dbReference type="Pfam" id="PF17389"/>
    </source>
</evidence>
<evidence type="ECO:0000313" key="4">
    <source>
        <dbReference type="Proteomes" id="UP000799778"/>
    </source>
</evidence>
<dbReference type="EMBL" id="ML978066">
    <property type="protein sequence ID" value="KAF2021681.1"/>
    <property type="molecule type" value="Genomic_DNA"/>
</dbReference>
<protein>
    <submittedName>
        <fullName evidence="3">Glycoside hydrolase family 78 protein</fullName>
    </submittedName>
</protein>
<feature type="signal peptide" evidence="1">
    <location>
        <begin position="1"/>
        <end position="16"/>
    </location>
</feature>
<feature type="chain" id="PRO_5025518739" evidence="1">
    <location>
        <begin position="17"/>
        <end position="674"/>
    </location>
</feature>
<dbReference type="GeneID" id="54287662"/>
<dbReference type="Gene3D" id="1.50.10.10">
    <property type="match status" value="1"/>
</dbReference>
<dbReference type="InterPro" id="IPR008928">
    <property type="entry name" value="6-hairpin_glycosidase_sf"/>
</dbReference>
<sequence length="674" mass="74009">MLWLQCFNLLAMVAAAIPYREYILMPDSRKLLPQSVYATTGTTVGAASILDNLNSSQSAPQLILSANSSVTYDYGKNIAGIVSVQVSRVSNPQQRIGLTFSESNMYVSPDHSDSTGLVLDNVTYLDTPGPGTFTLPPWLRRGGFRYLTITNEGVDEVQLSQVSTEFTSMPDYREDQLQAYTGWFNCNDELLNKIWYAGAYTNNLCTVDPKYGDSAQSAPPPGLPFTVGDYFYNLTIANGTSVLVDGAKRDTLVWPGDLTIAIPTSFVSTNDMVSIKNALDSLFVRQNSSTGRLPYVGVPLRATLESWTYHMHTLYSSALYFQYTNDIQWLQDLWPHYKFAMEFITSKIDATDLLYVNETAFRDWGRNSMGGYNIEANALLYLVLNVSVDLASTVQDTASGSQWKDIASRLRVAVSATLWDEEQGLFKDNATSLLAPQDGNSLAVKSGLATPLQARKISQNLAARWGPYGAPAVEAEIGGKTTVSPFAGSFEVDAHYVSGNPQRALDLIRLQWGFMLNDPRMTQSTFIEGYATDGSLVYPPYTFQARISHAHTWSTGPTGSLTFYTAGLRILSPLGKTWIIEPNLGDLTRVDAGLTKSLGPFTIKMTVKKGKQWSMQATTPTGTSGTLSLPALGCKARVSLWSSQGSDSKSNDRSRFAVCCEGGYWDLMGFFLTM</sequence>
<accession>A0A6A5YA97</accession>
<dbReference type="Pfam" id="PF17389">
    <property type="entry name" value="Bac_rhamnosid6H"/>
    <property type="match status" value="1"/>
</dbReference>
<dbReference type="InterPro" id="IPR035396">
    <property type="entry name" value="Bac_rhamnosid6H"/>
</dbReference>
<keyword evidence="3" id="KW-0378">Hydrolase</keyword>
<dbReference type="AlphaFoldDB" id="A0A6A5YA97"/>
<dbReference type="OrthoDB" id="10036721at2759"/>
<dbReference type="PANTHER" id="PTHR34987">
    <property type="entry name" value="C, PUTATIVE (AFU_ORTHOLOGUE AFUA_3G02880)-RELATED"/>
    <property type="match status" value="1"/>
</dbReference>
<dbReference type="GO" id="GO:0016787">
    <property type="term" value="F:hydrolase activity"/>
    <property type="evidence" value="ECO:0007669"/>
    <property type="project" value="UniProtKB-KW"/>
</dbReference>
<dbReference type="Proteomes" id="UP000799778">
    <property type="component" value="Unassembled WGS sequence"/>
</dbReference>
<dbReference type="GO" id="GO:0005975">
    <property type="term" value="P:carbohydrate metabolic process"/>
    <property type="evidence" value="ECO:0007669"/>
    <property type="project" value="InterPro"/>
</dbReference>
<proteinExistence type="predicted"/>
<evidence type="ECO:0000256" key="1">
    <source>
        <dbReference type="SAM" id="SignalP"/>
    </source>
</evidence>
<organism evidence="3 4">
    <name type="scientific">Aaosphaeria arxii CBS 175.79</name>
    <dbReference type="NCBI Taxonomy" id="1450172"/>
    <lineage>
        <taxon>Eukaryota</taxon>
        <taxon>Fungi</taxon>
        <taxon>Dikarya</taxon>
        <taxon>Ascomycota</taxon>
        <taxon>Pezizomycotina</taxon>
        <taxon>Dothideomycetes</taxon>
        <taxon>Pleosporomycetidae</taxon>
        <taxon>Pleosporales</taxon>
        <taxon>Pleosporales incertae sedis</taxon>
        <taxon>Aaosphaeria</taxon>
    </lineage>
</organism>
<keyword evidence="1" id="KW-0732">Signal</keyword>
<dbReference type="RefSeq" id="XP_033390020.1">
    <property type="nucleotide sequence ID" value="XM_033530265.1"/>
</dbReference>
<feature type="domain" description="Alpha-L-rhamnosidase six-hairpin glycosidase" evidence="2">
    <location>
        <begin position="237"/>
        <end position="463"/>
    </location>
</feature>
<dbReference type="Gene3D" id="2.60.120.260">
    <property type="entry name" value="Galactose-binding domain-like"/>
    <property type="match status" value="1"/>
</dbReference>
<gene>
    <name evidence="3" type="ORF">BU24DRAFT_438665</name>
</gene>
<dbReference type="PANTHER" id="PTHR34987:SF6">
    <property type="entry name" value="ALPHA-L-RHAMNOSIDASE SIX-HAIRPIN GLYCOSIDASE DOMAIN-CONTAINING PROTEIN"/>
    <property type="match status" value="1"/>
</dbReference>
<dbReference type="Gene3D" id="2.60.420.10">
    <property type="entry name" value="Maltose phosphorylase, domain 3"/>
    <property type="match status" value="1"/>
</dbReference>